<accession>A0A4T0NNX0</accession>
<dbReference type="Proteomes" id="UP000307169">
    <property type="component" value="Unassembled WGS sequence"/>
</dbReference>
<sequence>MHTRDMQRYRVCDILSIKQLADIYSALHSELSLIDICNTIKIEEKIEKLDGQPDVISSQEITLSAIEDLLFAFKKLSAAYDDDLLDLDSDAQIRMINLLCRAASISMRATCKLDVDPLSFFSTASSLTTTAYLLGGSDSSRQTVNALALQSLDLQKTHAIVEGMVGHDMALLRPIEVSKVLLDYAKELKQDQYHSFVISISQHTPTIVNLLALANHSIIGQDLTAFLIDIDHLHIVNDWAAEAKMQIQSTAKTVGAERLNHLIKASILNQFFVEHTGTTLEAEKATLPAKSSELPVIDAPDWFKEQSAKFASTQKVYSSNEFRTLRMAAQGIRAPSKHVDSFE</sequence>
<gene>
    <name evidence="1" type="ORF">E3Q17_02750</name>
</gene>
<evidence type="ECO:0000313" key="2">
    <source>
        <dbReference type="Proteomes" id="UP000307169"/>
    </source>
</evidence>
<dbReference type="AlphaFoldDB" id="A0A4T0NNX0"/>
<name>A0A4T0NNX0_9BASI</name>
<comment type="caution">
    <text evidence="1">The sequence shown here is derived from an EMBL/GenBank/DDBJ whole genome shotgun (WGS) entry which is preliminary data.</text>
</comment>
<reference evidence="1 2" key="1">
    <citation type="submission" date="2019-03" db="EMBL/GenBank/DDBJ databases">
        <title>Sequencing 25 genomes of Wallemia mellicola.</title>
        <authorList>
            <person name="Gostincar C."/>
        </authorList>
    </citation>
    <scope>NUCLEOTIDE SEQUENCE [LARGE SCALE GENOMIC DNA]</scope>
    <source>
        <strain evidence="1 2">EXF-1262</strain>
    </source>
</reference>
<dbReference type="EMBL" id="SPRH01000033">
    <property type="protein sequence ID" value="TIB98963.1"/>
    <property type="molecule type" value="Genomic_DNA"/>
</dbReference>
<organism evidence="1 2">
    <name type="scientific">Wallemia mellicola</name>
    <dbReference type="NCBI Taxonomy" id="1708541"/>
    <lineage>
        <taxon>Eukaryota</taxon>
        <taxon>Fungi</taxon>
        <taxon>Dikarya</taxon>
        <taxon>Basidiomycota</taxon>
        <taxon>Wallemiomycotina</taxon>
        <taxon>Wallemiomycetes</taxon>
        <taxon>Wallemiales</taxon>
        <taxon>Wallemiaceae</taxon>
        <taxon>Wallemia</taxon>
    </lineage>
</organism>
<protein>
    <submittedName>
        <fullName evidence="1">Uncharacterized protein</fullName>
    </submittedName>
</protein>
<proteinExistence type="predicted"/>
<evidence type="ECO:0000313" key="1">
    <source>
        <dbReference type="EMBL" id="TIB98963.1"/>
    </source>
</evidence>